<name>A0A5J4YK91_PORPP</name>
<keyword evidence="3" id="KW-0004">4Fe-4S</keyword>
<evidence type="ECO:0000259" key="12">
    <source>
        <dbReference type="PROSITE" id="PS51085"/>
    </source>
</evidence>
<protein>
    <submittedName>
        <fullName evidence="14">NADH-ubiquinone oxidoreductase 75 kDa subunit</fullName>
    </submittedName>
</protein>
<keyword evidence="4" id="KW-0479">Metal-binding</keyword>
<comment type="caution">
    <text evidence="14">The sequence shown here is derived from an EMBL/GenBank/DDBJ whole genome shotgun (WGS) entry which is preliminary data.</text>
</comment>
<dbReference type="FunFam" id="3.10.20.740:FF:000001">
    <property type="entry name" value="NADH-quinone oxidoreductase subunit G"/>
    <property type="match status" value="1"/>
</dbReference>
<evidence type="ECO:0000256" key="1">
    <source>
        <dbReference type="ARBA" id="ARBA00001966"/>
    </source>
</evidence>
<keyword evidence="6" id="KW-0408">Iron</keyword>
<dbReference type="EMBL" id="VRMN01000016">
    <property type="protein sequence ID" value="KAA8491073.1"/>
    <property type="molecule type" value="Genomic_DNA"/>
</dbReference>
<feature type="domain" description="2Fe-2S ferredoxin-type" evidence="12">
    <location>
        <begin position="51"/>
        <end position="129"/>
    </location>
</feature>
<organism evidence="14 15">
    <name type="scientific">Porphyridium purpureum</name>
    <name type="common">Red alga</name>
    <name type="synonym">Porphyridium cruentum</name>
    <dbReference type="NCBI Taxonomy" id="35688"/>
    <lineage>
        <taxon>Eukaryota</taxon>
        <taxon>Rhodophyta</taxon>
        <taxon>Bangiophyceae</taxon>
        <taxon>Porphyridiales</taxon>
        <taxon>Porphyridiaceae</taxon>
        <taxon>Porphyridium</taxon>
    </lineage>
</organism>
<dbReference type="Pfam" id="PF10588">
    <property type="entry name" value="NADH-G_4Fe-4S_3"/>
    <property type="match status" value="1"/>
</dbReference>
<evidence type="ECO:0000256" key="5">
    <source>
        <dbReference type="ARBA" id="ARBA00022967"/>
    </source>
</evidence>
<dbReference type="PANTHER" id="PTHR43105">
    <property type="entry name" value="RESPIRATORY NITRATE REDUCTASE"/>
    <property type="match status" value="1"/>
</dbReference>
<dbReference type="GO" id="GO:0046872">
    <property type="term" value="F:metal ion binding"/>
    <property type="evidence" value="ECO:0007669"/>
    <property type="project" value="UniProtKB-KW"/>
</dbReference>
<feature type="domain" description="4Fe-4S His(Cys)3-ligated-type" evidence="13">
    <location>
        <begin position="129"/>
        <end position="168"/>
    </location>
</feature>
<dbReference type="FunFam" id="3.30.70.20:FF:000002">
    <property type="entry name" value="NADH-ubiquinone oxidoreductase 75 kDa subunit"/>
    <property type="match status" value="1"/>
</dbReference>
<comment type="cofactor">
    <cofactor evidence="9">
        <name>[2Fe-2S] cluster</name>
        <dbReference type="ChEBI" id="CHEBI:190135"/>
    </cofactor>
</comment>
<gene>
    <name evidence="14" type="ORF">FVE85_4490</name>
</gene>
<evidence type="ECO:0000256" key="11">
    <source>
        <dbReference type="SAM" id="Phobius"/>
    </source>
</evidence>
<dbReference type="SUPFAM" id="SSF54862">
    <property type="entry name" value="4Fe-4S ferredoxins"/>
    <property type="match status" value="1"/>
</dbReference>
<evidence type="ECO:0000259" key="13">
    <source>
        <dbReference type="PROSITE" id="PS51839"/>
    </source>
</evidence>
<evidence type="ECO:0000256" key="4">
    <source>
        <dbReference type="ARBA" id="ARBA00022723"/>
    </source>
</evidence>
<dbReference type="CDD" id="cd00207">
    <property type="entry name" value="fer2"/>
    <property type="match status" value="1"/>
</dbReference>
<dbReference type="SMART" id="SM00929">
    <property type="entry name" value="NADH-G_4Fe-4S_3"/>
    <property type="match status" value="1"/>
</dbReference>
<feature type="compositionally biased region" description="Low complexity" evidence="10">
    <location>
        <begin position="22"/>
        <end position="40"/>
    </location>
</feature>
<dbReference type="Gene3D" id="3.30.70.20">
    <property type="match status" value="1"/>
</dbReference>
<keyword evidence="14" id="KW-0830">Ubiquinone</keyword>
<dbReference type="GO" id="GO:0008137">
    <property type="term" value="F:NADH dehydrogenase (ubiquinone) activity"/>
    <property type="evidence" value="ECO:0007669"/>
    <property type="project" value="InterPro"/>
</dbReference>
<feature type="compositionally biased region" description="Low complexity" evidence="10">
    <location>
        <begin position="332"/>
        <end position="348"/>
    </location>
</feature>
<keyword evidence="11" id="KW-0472">Membrane</keyword>
<sequence length="348" mass="38164">MFLQRGARAVVVNRGAVGSRWKSTTATATPAAAGAAKAAPAPAPPPPAAADTLTVNIDGNDVPVPRGVTIIQAAEMAGVEIPRFCYHERLSIAGNCRMCLVEVEKSPKLVASCAMPVMDGMKVVTTSERVKKAREGVLEFLLINHPLDCPICDQGGECDLQDQAMVFGADRGRFFEMKRSVEDKYTGPLIKTIMTRCIHCTRCVRFGTEVAGVEDLGTTGRGTNTEIGMYVEKMFESEMSGNVIDLCPVGALTKRKYTFKSQAQADRRNLRAHMGNQVKCLFESIVHKVHATMFCIFGWFVFFLFWFLIIVLVLNTQQRDSKKKSTSYCGPSSRCRTTRSSASTLDNL</sequence>
<dbReference type="Pfam" id="PF13510">
    <property type="entry name" value="Fer2_4"/>
    <property type="match status" value="1"/>
</dbReference>
<dbReference type="GO" id="GO:0042773">
    <property type="term" value="P:ATP synthesis coupled electron transport"/>
    <property type="evidence" value="ECO:0007669"/>
    <property type="project" value="InterPro"/>
</dbReference>
<dbReference type="Pfam" id="PF22117">
    <property type="entry name" value="Fer4_Nqo3"/>
    <property type="match status" value="1"/>
</dbReference>
<dbReference type="OrthoDB" id="10249365at2759"/>
<dbReference type="GO" id="GO:0016491">
    <property type="term" value="F:oxidoreductase activity"/>
    <property type="evidence" value="ECO:0007669"/>
    <property type="project" value="InterPro"/>
</dbReference>
<comment type="cofactor">
    <cofactor evidence="1">
        <name>[4Fe-4S] cluster</name>
        <dbReference type="ChEBI" id="CHEBI:49883"/>
    </cofactor>
</comment>
<dbReference type="InterPro" id="IPR000283">
    <property type="entry name" value="NADH_UbQ_OxRdtase_75kDa_su_CS"/>
</dbReference>
<dbReference type="PANTHER" id="PTHR43105:SF13">
    <property type="entry name" value="NADH-UBIQUINONE OXIDOREDUCTASE 75 KDA SUBUNIT, MITOCHONDRIAL"/>
    <property type="match status" value="1"/>
</dbReference>
<dbReference type="PROSITE" id="PS00641">
    <property type="entry name" value="COMPLEX1_75K_1"/>
    <property type="match status" value="1"/>
</dbReference>
<reference evidence="15" key="1">
    <citation type="journal article" date="2019" name="Nat. Commun.">
        <title>Expansion of phycobilisome linker gene families in mesophilic red algae.</title>
        <authorList>
            <person name="Lee J."/>
            <person name="Kim D."/>
            <person name="Bhattacharya D."/>
            <person name="Yoon H.S."/>
        </authorList>
    </citation>
    <scope>NUCLEOTIDE SEQUENCE [LARGE SCALE GENOMIC DNA]</scope>
    <source>
        <strain evidence="15">CCMP 1328</strain>
    </source>
</reference>
<dbReference type="InterPro" id="IPR054351">
    <property type="entry name" value="NADH_UbQ_OxRdtase_ferredoxin"/>
</dbReference>
<dbReference type="GO" id="GO:0016020">
    <property type="term" value="C:membrane"/>
    <property type="evidence" value="ECO:0007669"/>
    <property type="project" value="InterPro"/>
</dbReference>
<dbReference type="GO" id="GO:0051539">
    <property type="term" value="F:4 iron, 4 sulfur cluster binding"/>
    <property type="evidence" value="ECO:0007669"/>
    <property type="project" value="UniProtKB-KW"/>
</dbReference>
<evidence type="ECO:0000256" key="10">
    <source>
        <dbReference type="SAM" id="MobiDB-lite"/>
    </source>
</evidence>
<keyword evidence="11" id="KW-1133">Transmembrane helix</keyword>
<feature type="region of interest" description="Disordered" evidence="10">
    <location>
        <begin position="322"/>
        <end position="348"/>
    </location>
</feature>
<dbReference type="PROSITE" id="PS51085">
    <property type="entry name" value="2FE2S_FER_2"/>
    <property type="match status" value="1"/>
</dbReference>
<evidence type="ECO:0000256" key="8">
    <source>
        <dbReference type="ARBA" id="ARBA00023027"/>
    </source>
</evidence>
<dbReference type="Proteomes" id="UP000324585">
    <property type="component" value="Unassembled WGS sequence"/>
</dbReference>
<dbReference type="AlphaFoldDB" id="A0A5J4YK91"/>
<proteinExistence type="inferred from homology"/>
<keyword evidence="5" id="KW-1278">Translocase</keyword>
<evidence type="ECO:0000256" key="3">
    <source>
        <dbReference type="ARBA" id="ARBA00022485"/>
    </source>
</evidence>
<dbReference type="PROSITE" id="PS51839">
    <property type="entry name" value="4FE4S_HC3"/>
    <property type="match status" value="1"/>
</dbReference>
<dbReference type="InterPro" id="IPR036010">
    <property type="entry name" value="2Fe-2S_ferredoxin-like_sf"/>
</dbReference>
<evidence type="ECO:0000256" key="7">
    <source>
        <dbReference type="ARBA" id="ARBA00023014"/>
    </source>
</evidence>
<evidence type="ECO:0000256" key="6">
    <source>
        <dbReference type="ARBA" id="ARBA00023004"/>
    </source>
</evidence>
<evidence type="ECO:0000313" key="15">
    <source>
        <dbReference type="Proteomes" id="UP000324585"/>
    </source>
</evidence>
<dbReference type="SUPFAM" id="SSF54292">
    <property type="entry name" value="2Fe-2S ferredoxin-like"/>
    <property type="match status" value="1"/>
</dbReference>
<keyword evidence="7" id="KW-0411">Iron-sulfur</keyword>
<evidence type="ECO:0000313" key="14">
    <source>
        <dbReference type="EMBL" id="KAA8491073.1"/>
    </source>
</evidence>
<accession>A0A5J4YK91</accession>
<keyword evidence="15" id="KW-1185">Reference proteome</keyword>
<dbReference type="PROSITE" id="PS00643">
    <property type="entry name" value="COMPLEX1_75K_3"/>
    <property type="match status" value="1"/>
</dbReference>
<dbReference type="PROSITE" id="PS00642">
    <property type="entry name" value="COMPLEX1_75K_2"/>
    <property type="match status" value="1"/>
</dbReference>
<evidence type="ECO:0000256" key="2">
    <source>
        <dbReference type="ARBA" id="ARBA00005404"/>
    </source>
</evidence>
<comment type="similarity">
    <text evidence="2">Belongs to the complex I 75 kDa subunit family.</text>
</comment>
<keyword evidence="11" id="KW-0812">Transmembrane</keyword>
<feature type="transmembrane region" description="Helical" evidence="11">
    <location>
        <begin position="291"/>
        <end position="314"/>
    </location>
</feature>
<dbReference type="InterPro" id="IPR019574">
    <property type="entry name" value="NADH_UbQ_OxRdtase_Gsu_4Fe4S-bd"/>
</dbReference>
<dbReference type="InterPro" id="IPR050123">
    <property type="entry name" value="Prok_molybdopt-oxidoreductase"/>
</dbReference>
<keyword evidence="8" id="KW-0520">NAD</keyword>
<dbReference type="InterPro" id="IPR001041">
    <property type="entry name" value="2Fe-2S_ferredoxin-type"/>
</dbReference>
<dbReference type="Gene3D" id="3.10.20.740">
    <property type="match status" value="1"/>
</dbReference>
<feature type="region of interest" description="Disordered" evidence="10">
    <location>
        <begin position="22"/>
        <end position="49"/>
    </location>
</feature>
<evidence type="ECO:0000256" key="9">
    <source>
        <dbReference type="ARBA" id="ARBA00034078"/>
    </source>
</evidence>